<dbReference type="PROSITE" id="PS51354">
    <property type="entry name" value="GLUTAREDOXIN_2"/>
    <property type="match status" value="1"/>
</dbReference>
<feature type="region of interest" description="Disordered" evidence="1">
    <location>
        <begin position="1"/>
        <end position="49"/>
    </location>
</feature>
<gene>
    <name evidence="3" type="ORF">CB5_LOCUS18809</name>
</gene>
<dbReference type="PANTHER" id="PTHR45669:SF22">
    <property type="entry name" value="GLUTAREDOXIN DOMAIN-CONTAINING CYSTEINE-RICH PROTEIN CG12206-RELATED"/>
    <property type="match status" value="1"/>
</dbReference>
<dbReference type="Pfam" id="PF00462">
    <property type="entry name" value="Glutaredoxin"/>
    <property type="match status" value="1"/>
</dbReference>
<dbReference type="PANTHER" id="PTHR45669">
    <property type="entry name" value="GLUTAREDOXIN DOMAIN-CONTAINING CYSTEINE-RICH PROTEIN CG12206-RELATED"/>
    <property type="match status" value="1"/>
</dbReference>
<evidence type="ECO:0000313" key="3">
    <source>
        <dbReference type="EMBL" id="CAD1835598.1"/>
    </source>
</evidence>
<proteinExistence type="predicted"/>
<dbReference type="SUPFAM" id="SSF52833">
    <property type="entry name" value="Thioredoxin-like"/>
    <property type="match status" value="1"/>
</dbReference>
<reference evidence="3" key="1">
    <citation type="submission" date="2020-07" db="EMBL/GenBank/DDBJ databases">
        <authorList>
            <person name="Lin J."/>
        </authorList>
    </citation>
    <scope>NUCLEOTIDE SEQUENCE</scope>
</reference>
<evidence type="ECO:0000259" key="2">
    <source>
        <dbReference type="Pfam" id="PF00462"/>
    </source>
</evidence>
<sequence>MAGLDYSSVPVKSSAAPQRAAGSKEKAVPIQLAANDNAGDTRGQQKRRPYTLESFQRLCPPGGAESAVLYTTTLRGVRQTFEACNTVRAAVEAAGMCVRERDVSMDSGFREELRELTKGIGVVGPAVPRLFVKGSGSRKLVVVVAGEEWIGVPQWAGNAKGRKRATAKVVRCISLPPCALLLANGCSQQAKVQPGNGSSRAIDTIAEELAGILVIIFFFSYPLVAAARGEITAGTAANKNQQQIATNVKQRCSLAAAA</sequence>
<dbReference type="InterPro" id="IPR002109">
    <property type="entry name" value="Glutaredoxin"/>
</dbReference>
<evidence type="ECO:0000256" key="1">
    <source>
        <dbReference type="SAM" id="MobiDB-lite"/>
    </source>
</evidence>
<dbReference type="AlphaFoldDB" id="A0A6V7PY18"/>
<organism evidence="3">
    <name type="scientific">Ananas comosus var. bracteatus</name>
    <name type="common">red pineapple</name>
    <dbReference type="NCBI Taxonomy" id="296719"/>
    <lineage>
        <taxon>Eukaryota</taxon>
        <taxon>Viridiplantae</taxon>
        <taxon>Streptophyta</taxon>
        <taxon>Embryophyta</taxon>
        <taxon>Tracheophyta</taxon>
        <taxon>Spermatophyta</taxon>
        <taxon>Magnoliopsida</taxon>
        <taxon>Liliopsida</taxon>
        <taxon>Poales</taxon>
        <taxon>Bromeliaceae</taxon>
        <taxon>Bromelioideae</taxon>
        <taxon>Ananas</taxon>
    </lineage>
</organism>
<accession>A0A6V7PY18</accession>
<feature type="domain" description="Glutaredoxin" evidence="2">
    <location>
        <begin position="68"/>
        <end position="134"/>
    </location>
</feature>
<dbReference type="EMBL" id="LR862153">
    <property type="protein sequence ID" value="CAD1835598.1"/>
    <property type="molecule type" value="Genomic_DNA"/>
</dbReference>
<dbReference type="InterPro" id="IPR036249">
    <property type="entry name" value="Thioredoxin-like_sf"/>
</dbReference>
<protein>
    <recommendedName>
        <fullName evidence="2">Glutaredoxin domain-containing protein</fullName>
    </recommendedName>
</protein>
<name>A0A6V7PY18_ANACO</name>